<sequence length="944" mass="105754">MTTRVISDYITPSEEIQTEDGEITADNLLDEVSLYNLYDSRESPEQDAERILNITYPTETLTTIIERTAEKFDSSTSVSEGAHVIGGEFGSGKSHIELVLYHLLSSPSLGQGWLDENDIDASLPTNTQTAALQMLNLDSDYDRLHVAVADYLDIDGWQEGDPPGVHEIRDALDDQPSAVFIDEFERWFGMSGRTEYRDDNLGFLQNLLEAAGRDDTPLAVYVSLLFEEADVEAILPRTNPFRHDLSRRRDEKIRFLLHRLVGDVTDPEGLASLAQEYTDVYRNNGQVQLTDYQELEGRIEDYYPFHPVVLETLMDKFSEQQGHQDARGLLHLLTEIFADTYHEVDLILTGDVDVFEYTGWFRFIDGELVSKYLNDYHRLGEATSDDRKGEKTFEPHVEELLNIVLLHSLARGGEEGANKRQMLMGTMRKGKNAHEIVQTFTEDVFGHAWHVFRINGEYAFDTDENPAARIEKKAEDIHKNTAIHRVERLVKDDLFNGHNNVHILDPVNTEQDIPDNKTLKIIVSLAAKRNYDDDFAALTTGQEREFNNTLVLVTPEKRSSVDSNTGIRELARKVVAGEQLDREEEVLPDGFDDIHGQNYQNLLDRVRDKYGTVHTSTERGLFPEELSVGENTDFYTATIEVVSPDSSQLRSEVKEAVEAVQGGGIQYQHLLNDFYRNTKYPTLTDERELTDAIQSLCQDEVLKVGTYFGQRVGSVGSDTVLVHEDYVQTVEEDDDDEPTTITVDSTTTQRAGGTSGSGSSTGSDGTEGGKSEAGQVFTCPQCESELEGTKCECGFEFDASDIKEGNVTVEGGNTADLVETFTGLKDEVEEEDLDGTKTTRFPLMSEFDAKDKPGLIDGLEREMGIDWKVHTLHLSYTGTLTEDGVSSRGLDAESLADRVTVDETLTISPDTPLSRDDLLNNVLLRLDVPDDAEFGVWMEVEKGD</sequence>
<proteinExistence type="predicted"/>
<feature type="region of interest" description="Disordered" evidence="1">
    <location>
        <begin position="731"/>
        <end position="772"/>
    </location>
</feature>
<evidence type="ECO:0000256" key="1">
    <source>
        <dbReference type="SAM" id="MobiDB-lite"/>
    </source>
</evidence>
<reference evidence="2 3" key="1">
    <citation type="submission" date="2019-11" db="EMBL/GenBank/DDBJ databases">
        <title>Genome sequences of 17 halophilic strains isolated from different environments.</title>
        <authorList>
            <person name="Furrow R.E."/>
        </authorList>
    </citation>
    <scope>NUCLEOTIDE SEQUENCE [LARGE SCALE GENOMIC DNA]</scope>
    <source>
        <strain evidence="2 3">22517_05_Cabo</strain>
    </source>
</reference>
<name>A0A6B1IAX3_9EURY</name>
<dbReference type="Proteomes" id="UP000460194">
    <property type="component" value="Unassembled WGS sequence"/>
</dbReference>
<evidence type="ECO:0008006" key="4">
    <source>
        <dbReference type="Google" id="ProtNLM"/>
    </source>
</evidence>
<dbReference type="AlphaFoldDB" id="A0A6B1IAX3"/>
<accession>A0A6B1IAX3</accession>
<organism evidence="2 3">
    <name type="scientific">Halorubrum distributum</name>
    <dbReference type="NCBI Taxonomy" id="29283"/>
    <lineage>
        <taxon>Archaea</taxon>
        <taxon>Methanobacteriati</taxon>
        <taxon>Methanobacteriota</taxon>
        <taxon>Stenosarchaea group</taxon>
        <taxon>Halobacteria</taxon>
        <taxon>Halobacteriales</taxon>
        <taxon>Haloferacaceae</taxon>
        <taxon>Halorubrum</taxon>
        <taxon>Halorubrum distributum group</taxon>
    </lineage>
</organism>
<dbReference type="RefSeq" id="WP_159369583.1">
    <property type="nucleotide sequence ID" value="NZ_WMEO01000039.1"/>
</dbReference>
<dbReference type="EMBL" id="WMEO01000039">
    <property type="protein sequence ID" value="MYL18002.1"/>
    <property type="molecule type" value="Genomic_DNA"/>
</dbReference>
<protein>
    <recommendedName>
        <fullName evidence="4">DUF499 domain-containing protein</fullName>
    </recommendedName>
</protein>
<evidence type="ECO:0000313" key="2">
    <source>
        <dbReference type="EMBL" id="MYL18002.1"/>
    </source>
</evidence>
<comment type="caution">
    <text evidence="2">The sequence shown here is derived from an EMBL/GenBank/DDBJ whole genome shotgun (WGS) entry which is preliminary data.</text>
</comment>
<feature type="compositionally biased region" description="Low complexity" evidence="1">
    <location>
        <begin position="739"/>
        <end position="764"/>
    </location>
</feature>
<evidence type="ECO:0000313" key="3">
    <source>
        <dbReference type="Proteomes" id="UP000460194"/>
    </source>
</evidence>
<gene>
    <name evidence="2" type="ORF">GLW36_15285</name>
</gene>